<keyword evidence="3" id="KW-1185">Reference proteome</keyword>
<name>A0A0S2KEH9_9GAMM</name>
<organism evidence="2 3">
    <name type="scientific">Pseudohongiella spirulinae</name>
    <dbReference type="NCBI Taxonomy" id="1249552"/>
    <lineage>
        <taxon>Bacteria</taxon>
        <taxon>Pseudomonadati</taxon>
        <taxon>Pseudomonadota</taxon>
        <taxon>Gammaproteobacteria</taxon>
        <taxon>Pseudomonadales</taxon>
        <taxon>Pseudohongiellaceae</taxon>
        <taxon>Pseudohongiella</taxon>
    </lineage>
</organism>
<keyword evidence="1" id="KW-1133">Transmembrane helix</keyword>
<reference evidence="2 3" key="1">
    <citation type="submission" date="2015-11" db="EMBL/GenBank/DDBJ databases">
        <authorList>
            <person name="Zhang Y."/>
            <person name="Guo Z."/>
        </authorList>
    </citation>
    <scope>NUCLEOTIDE SEQUENCE [LARGE SCALE GENOMIC DNA]</scope>
    <source>
        <strain evidence="2 3">KCTC 32221</strain>
    </source>
</reference>
<evidence type="ECO:0000256" key="1">
    <source>
        <dbReference type="SAM" id="Phobius"/>
    </source>
</evidence>
<dbReference type="KEGG" id="pspi:PS2015_2078"/>
<accession>A0A0S2KEH9</accession>
<evidence type="ECO:0000313" key="2">
    <source>
        <dbReference type="EMBL" id="ALO46717.1"/>
    </source>
</evidence>
<dbReference type="Proteomes" id="UP000065641">
    <property type="component" value="Chromosome"/>
</dbReference>
<sequence length="37" mass="3804">MEDKMVVRNMSIAIGVIALVAIALITVSTIIGNSAGM</sequence>
<protein>
    <submittedName>
        <fullName evidence="2">Uncharacterized protein</fullName>
    </submittedName>
</protein>
<proteinExistence type="predicted"/>
<keyword evidence="1" id="KW-0812">Transmembrane</keyword>
<dbReference type="AlphaFoldDB" id="A0A0S2KEH9"/>
<feature type="transmembrane region" description="Helical" evidence="1">
    <location>
        <begin position="12"/>
        <end position="31"/>
    </location>
</feature>
<keyword evidence="1" id="KW-0472">Membrane</keyword>
<gene>
    <name evidence="2" type="ORF">PS2015_2078</name>
</gene>
<dbReference type="EMBL" id="CP013189">
    <property type="protein sequence ID" value="ALO46717.1"/>
    <property type="molecule type" value="Genomic_DNA"/>
</dbReference>
<evidence type="ECO:0000313" key="3">
    <source>
        <dbReference type="Proteomes" id="UP000065641"/>
    </source>
</evidence>